<dbReference type="Gene3D" id="2.60.40.150">
    <property type="entry name" value="C2 domain"/>
    <property type="match status" value="1"/>
</dbReference>
<gene>
    <name evidence="6" type="ORF">chiPu_0019157</name>
</gene>
<feature type="region of interest" description="Disordered" evidence="4">
    <location>
        <begin position="343"/>
        <end position="419"/>
    </location>
</feature>
<dbReference type="Pfam" id="PF00168">
    <property type="entry name" value="C2"/>
    <property type="match status" value="1"/>
</dbReference>
<dbReference type="Proteomes" id="UP000287033">
    <property type="component" value="Unassembled WGS sequence"/>
</dbReference>
<feature type="region of interest" description="Disordered" evidence="4">
    <location>
        <begin position="482"/>
        <end position="540"/>
    </location>
</feature>
<name>A0A401RR06_CHIPU</name>
<dbReference type="InterPro" id="IPR037772">
    <property type="entry name" value="C2_Freud"/>
</dbReference>
<dbReference type="InterPro" id="IPR006608">
    <property type="entry name" value="CC2D1A/B_DM14"/>
</dbReference>
<dbReference type="FunFam" id="2.60.40.150:FF:000104">
    <property type="entry name" value="coiled-coil and C2 domain-containing protein 1B"/>
    <property type="match status" value="1"/>
</dbReference>
<dbReference type="Pfam" id="PF21528">
    <property type="entry name" value="CC2D1A-B_DM14"/>
    <property type="match status" value="3"/>
</dbReference>
<keyword evidence="7" id="KW-1185">Reference proteome</keyword>
<feature type="compositionally biased region" description="Acidic residues" evidence="4">
    <location>
        <begin position="69"/>
        <end position="88"/>
    </location>
</feature>
<comment type="similarity">
    <text evidence="1">Belongs to the CC2D1 family.</text>
</comment>
<sequence>MFELGLLVDFSPDDSMMMDINGDESDADLEAELAEITGEKPASRGKPKGKVPLPMEDIERMAALCMKDLDEEAADDDGDGDVDDDADLMAELSEVLEEDRQNKNVPSPVESKLTSDSIPQSNMTPAVTGGLEGTLVERIDMYRSAIDNAKQSGESSKVRRYERGLKTLQSMLTSLKKGKQINEEDVPPPVASGKSSNASKTPFASGTSAPLTEDQSVLIDLAVPSEHPVPSAQPAPPPLLPKPKMSVSEVAPPPSVKRPNMHVEVPVPAKMEAATPVSDNRAVSLNSSMKETVMGRQREYKLAALQAKRSGDTELATKLYRISKKFDPILEALGRGETVDLNGLPPPFGRLPKEQLSIAPPGSSAPSVPAASPSQPLMSSSAIPPPPKDLMEALQQRMDKYKSAAAQAKTAGNDRKARMHERIVKQYQEAIRAYKGGRNVNLSELPVPPGFPPLQGAENGAQDQSIVGVLESAMKLANQQVNDDDNELDEPVQQAPAQRAAPQTWPKTSASRAPPAAPANTGNPATKQLPSKDITKVPAPPENEEDFVLVQNRGVHIPQKTAQQYHQLMEVLKQQYEMCMEYSKQYTHLGSVSETTKFEKMAEDCKKNIEVLKQAHAQGYPLPKCHQEERTFQVVKIFPQLSNSDMVLYIVKGINLPAPSGVAPNDLDAFVKFEFAFPNSEEAQKDKTNVIKNTNCPEYNEHFKLNINRGHRAFKRVVQTKGIKFEILHKGGIFKNDKVVGTAQLKLEKLESQCEIREILEVLDGRKTTGGRLEVIVKIREPLSSQQLVKVTEKWLVIDPQSLPVIAVPKSREQREPLQVGPGSKSTFPMHSFNIMKFDKERIERKIHTYKQELKAPPKELLDQHRELAQRIQWQKAQLDRRDPAVLKEYVTQLEKYVHYYTDAAKRLGTEGNRDLAKEALYKRKLVDDELQRFRR</sequence>
<organism evidence="6 7">
    <name type="scientific">Chiloscyllium punctatum</name>
    <name type="common">Brownbanded bambooshark</name>
    <name type="synonym">Hemiscyllium punctatum</name>
    <dbReference type="NCBI Taxonomy" id="137246"/>
    <lineage>
        <taxon>Eukaryota</taxon>
        <taxon>Metazoa</taxon>
        <taxon>Chordata</taxon>
        <taxon>Craniata</taxon>
        <taxon>Vertebrata</taxon>
        <taxon>Chondrichthyes</taxon>
        <taxon>Elasmobranchii</taxon>
        <taxon>Galeomorphii</taxon>
        <taxon>Galeoidea</taxon>
        <taxon>Orectolobiformes</taxon>
        <taxon>Hemiscylliidae</taxon>
        <taxon>Chiloscyllium</taxon>
    </lineage>
</organism>
<dbReference type="AlphaFoldDB" id="A0A401RR06"/>
<dbReference type="SMART" id="SM00685">
    <property type="entry name" value="DM14"/>
    <property type="match status" value="3"/>
</dbReference>
<feature type="region of interest" description="Disordered" evidence="4">
    <location>
        <begin position="66"/>
        <end position="128"/>
    </location>
</feature>
<protein>
    <recommendedName>
        <fullName evidence="3">Coiled-coil and C2 domain-containing protein 1B</fullName>
    </recommendedName>
</protein>
<dbReference type="OMA" id="IMCRNTR"/>
<dbReference type="STRING" id="137246.A0A401RR06"/>
<evidence type="ECO:0000256" key="1">
    <source>
        <dbReference type="ARBA" id="ARBA00010672"/>
    </source>
</evidence>
<feature type="compositionally biased region" description="Polar residues" evidence="4">
    <location>
        <begin position="112"/>
        <end position="125"/>
    </location>
</feature>
<evidence type="ECO:0000256" key="4">
    <source>
        <dbReference type="SAM" id="MobiDB-lite"/>
    </source>
</evidence>
<evidence type="ECO:0000256" key="2">
    <source>
        <dbReference type="ARBA" id="ARBA00023054"/>
    </source>
</evidence>
<dbReference type="GO" id="GO:0001227">
    <property type="term" value="F:DNA-binding transcription repressor activity, RNA polymerase II-specific"/>
    <property type="evidence" value="ECO:0007669"/>
    <property type="project" value="InterPro"/>
</dbReference>
<dbReference type="PANTHER" id="PTHR13076:SF8">
    <property type="entry name" value="COILED-COIL AND C2 DOMAIN-CONTAINING PROTEIN 1A"/>
    <property type="match status" value="1"/>
</dbReference>
<dbReference type="CDD" id="cd08690">
    <property type="entry name" value="C2_Freud-1"/>
    <property type="match status" value="1"/>
</dbReference>
<accession>A0A401RR06</accession>
<dbReference type="InterPro" id="IPR035892">
    <property type="entry name" value="C2_domain_sf"/>
</dbReference>
<evidence type="ECO:0000256" key="3">
    <source>
        <dbReference type="ARBA" id="ARBA00068693"/>
    </source>
</evidence>
<evidence type="ECO:0000259" key="5">
    <source>
        <dbReference type="PROSITE" id="PS50004"/>
    </source>
</evidence>
<feature type="region of interest" description="Disordered" evidence="4">
    <location>
        <begin position="174"/>
        <end position="211"/>
    </location>
</feature>
<feature type="region of interest" description="Disordered" evidence="4">
    <location>
        <begin position="226"/>
        <end position="261"/>
    </location>
</feature>
<keyword evidence="2" id="KW-0175">Coiled coil</keyword>
<evidence type="ECO:0000313" key="7">
    <source>
        <dbReference type="Proteomes" id="UP000287033"/>
    </source>
</evidence>
<dbReference type="InterPro" id="IPR039725">
    <property type="entry name" value="CC2D1A/B"/>
</dbReference>
<dbReference type="SUPFAM" id="SSF49562">
    <property type="entry name" value="C2 domain (Calcium/lipid-binding domain, CaLB)"/>
    <property type="match status" value="1"/>
</dbReference>
<dbReference type="PANTHER" id="PTHR13076">
    <property type="entry name" value="COILED-COIL AND C2 DOMAIN-CONTAINING PROTEIN 1-LIKE"/>
    <property type="match status" value="1"/>
</dbReference>
<evidence type="ECO:0000313" key="6">
    <source>
        <dbReference type="EMBL" id="GCC20594.1"/>
    </source>
</evidence>
<dbReference type="InterPro" id="IPR000008">
    <property type="entry name" value="C2_dom"/>
</dbReference>
<dbReference type="PROSITE" id="PS50004">
    <property type="entry name" value="C2"/>
    <property type="match status" value="1"/>
</dbReference>
<dbReference type="EMBL" id="BEZZ01001853">
    <property type="protein sequence ID" value="GCC20594.1"/>
    <property type="molecule type" value="Genomic_DNA"/>
</dbReference>
<feature type="compositionally biased region" description="Pro residues" evidence="4">
    <location>
        <begin position="231"/>
        <end position="241"/>
    </location>
</feature>
<feature type="compositionally biased region" description="Low complexity" evidence="4">
    <location>
        <begin position="491"/>
        <end position="506"/>
    </location>
</feature>
<proteinExistence type="inferred from homology"/>
<comment type="caution">
    <text evidence="6">The sequence shown here is derived from an EMBL/GenBank/DDBJ whole genome shotgun (WGS) entry which is preliminary data.</text>
</comment>
<reference evidence="6 7" key="1">
    <citation type="journal article" date="2018" name="Nat. Ecol. Evol.">
        <title>Shark genomes provide insights into elasmobranch evolution and the origin of vertebrates.</title>
        <authorList>
            <person name="Hara Y"/>
            <person name="Yamaguchi K"/>
            <person name="Onimaru K"/>
            <person name="Kadota M"/>
            <person name="Koyanagi M"/>
            <person name="Keeley SD"/>
            <person name="Tatsumi K"/>
            <person name="Tanaka K"/>
            <person name="Motone F"/>
            <person name="Kageyama Y"/>
            <person name="Nozu R"/>
            <person name="Adachi N"/>
            <person name="Nishimura O"/>
            <person name="Nakagawa R"/>
            <person name="Tanegashima C"/>
            <person name="Kiyatake I"/>
            <person name="Matsumoto R"/>
            <person name="Murakumo K"/>
            <person name="Nishida K"/>
            <person name="Terakita A"/>
            <person name="Kuratani S"/>
            <person name="Sato K"/>
            <person name="Hyodo S Kuraku.S."/>
        </authorList>
    </citation>
    <scope>NUCLEOTIDE SEQUENCE [LARGE SCALE GENOMIC DNA]</scope>
</reference>
<feature type="compositionally biased region" description="Low complexity" evidence="4">
    <location>
        <begin position="357"/>
        <end position="376"/>
    </location>
</feature>
<dbReference type="SMART" id="SM00239">
    <property type="entry name" value="C2"/>
    <property type="match status" value="1"/>
</dbReference>
<dbReference type="OrthoDB" id="19996at2759"/>
<feature type="compositionally biased region" description="Polar residues" evidence="4">
    <location>
        <begin position="193"/>
        <end position="211"/>
    </location>
</feature>
<feature type="domain" description="C2" evidence="5">
    <location>
        <begin position="627"/>
        <end position="760"/>
    </location>
</feature>